<proteinExistence type="predicted"/>
<feature type="domain" description="Peptidase S9 prolyl oligopeptidase catalytic" evidence="4">
    <location>
        <begin position="752"/>
        <end position="920"/>
    </location>
</feature>
<dbReference type="EMBL" id="BKAU01000002">
    <property type="protein sequence ID" value="GEP96541.1"/>
    <property type="molecule type" value="Genomic_DNA"/>
</dbReference>
<dbReference type="InterPro" id="IPR011042">
    <property type="entry name" value="6-blade_b-propeller_TolB-like"/>
</dbReference>
<dbReference type="GO" id="GO:0004252">
    <property type="term" value="F:serine-type endopeptidase activity"/>
    <property type="evidence" value="ECO:0007669"/>
    <property type="project" value="TreeGrafter"/>
</dbReference>
<dbReference type="InterPro" id="IPR029058">
    <property type="entry name" value="AB_hydrolase_fold"/>
</dbReference>
<dbReference type="PANTHER" id="PTHR42776">
    <property type="entry name" value="SERINE PEPTIDASE S9 FAMILY MEMBER"/>
    <property type="match status" value="1"/>
</dbReference>
<evidence type="ECO:0000256" key="2">
    <source>
        <dbReference type="SAM" id="MobiDB-lite"/>
    </source>
</evidence>
<protein>
    <submittedName>
        <fullName evidence="5">Acylaminoacyl-peptidase</fullName>
    </submittedName>
</protein>
<gene>
    <name evidence="5" type="ORF">CCY01nite_28010</name>
</gene>
<organism evidence="5 6">
    <name type="scientific">Chitinophaga cymbidii</name>
    <dbReference type="NCBI Taxonomy" id="1096750"/>
    <lineage>
        <taxon>Bacteria</taxon>
        <taxon>Pseudomonadati</taxon>
        <taxon>Bacteroidota</taxon>
        <taxon>Chitinophagia</taxon>
        <taxon>Chitinophagales</taxon>
        <taxon>Chitinophagaceae</taxon>
        <taxon>Chitinophaga</taxon>
    </lineage>
</organism>
<feature type="compositionally biased region" description="Basic and acidic residues" evidence="2">
    <location>
        <begin position="310"/>
        <end position="322"/>
    </location>
</feature>
<dbReference type="SUPFAM" id="SSF82171">
    <property type="entry name" value="DPP6 N-terminal domain-like"/>
    <property type="match status" value="2"/>
</dbReference>
<keyword evidence="6" id="KW-1185">Reference proteome</keyword>
<dbReference type="AlphaFoldDB" id="A0A512RLG9"/>
<evidence type="ECO:0000313" key="5">
    <source>
        <dbReference type="EMBL" id="GEP96541.1"/>
    </source>
</evidence>
<evidence type="ECO:0000313" key="6">
    <source>
        <dbReference type="Proteomes" id="UP000321436"/>
    </source>
</evidence>
<name>A0A512RLG9_9BACT</name>
<dbReference type="Gene3D" id="2.120.10.30">
    <property type="entry name" value="TolB, C-terminal domain"/>
    <property type="match status" value="2"/>
</dbReference>
<evidence type="ECO:0000259" key="4">
    <source>
        <dbReference type="Pfam" id="PF00326"/>
    </source>
</evidence>
<accession>A0A512RLG9</accession>
<dbReference type="InterPro" id="IPR001375">
    <property type="entry name" value="Peptidase_S9_cat"/>
</dbReference>
<dbReference type="Gene3D" id="3.40.50.1820">
    <property type="entry name" value="alpha/beta hydrolase"/>
    <property type="match status" value="1"/>
</dbReference>
<dbReference type="OrthoDB" id="9812921at2"/>
<feature type="signal peptide" evidence="3">
    <location>
        <begin position="1"/>
        <end position="19"/>
    </location>
</feature>
<reference evidence="5 6" key="1">
    <citation type="submission" date="2019-07" db="EMBL/GenBank/DDBJ databases">
        <title>Whole genome shotgun sequence of Chitinophaga cymbidii NBRC 109752.</title>
        <authorList>
            <person name="Hosoyama A."/>
            <person name="Uohara A."/>
            <person name="Ohji S."/>
            <person name="Ichikawa N."/>
        </authorList>
    </citation>
    <scope>NUCLEOTIDE SEQUENCE [LARGE SCALE GENOMIC DNA]</scope>
    <source>
        <strain evidence="5 6">NBRC 109752</strain>
    </source>
</reference>
<dbReference type="PANTHER" id="PTHR42776:SF4">
    <property type="entry name" value="ACYLAMINO-ACID-RELEASING ENZYME"/>
    <property type="match status" value="1"/>
</dbReference>
<comment type="caution">
    <text evidence="5">The sequence shown here is derived from an EMBL/GenBank/DDBJ whole genome shotgun (WGS) entry which is preliminary data.</text>
</comment>
<keyword evidence="3" id="KW-0732">Signal</keyword>
<evidence type="ECO:0000256" key="1">
    <source>
        <dbReference type="ARBA" id="ARBA00022801"/>
    </source>
</evidence>
<feature type="chain" id="PRO_5021829308" evidence="3">
    <location>
        <begin position="20"/>
        <end position="948"/>
    </location>
</feature>
<feature type="region of interest" description="Disordered" evidence="2">
    <location>
        <begin position="307"/>
        <end position="328"/>
    </location>
</feature>
<dbReference type="GO" id="GO:0006508">
    <property type="term" value="P:proteolysis"/>
    <property type="evidence" value="ECO:0007669"/>
    <property type="project" value="InterPro"/>
</dbReference>
<dbReference type="Pfam" id="PF00326">
    <property type="entry name" value="Peptidase_S9"/>
    <property type="match status" value="1"/>
</dbReference>
<sequence>MQRFYSLLLAMGLFLNAAAQQKKDLSPDDYGKWQSISGTALSPDGSWAAYEVKVQEDNDSLYIVNRLTSQRYALEFGTRPSFSKDNKWLAWSIGVAYKEAEKLREQRQPVRFKMGLLNLQTGKKTVIDDVSAFRFSENGKFLAVSLRPPKDNKDKGAVLLLKNLSDSTTRTIGNVTDYAFNEKSDYLAYIVESANQAGNSVELFNLNNYTLKVIASDTLKFSKLTWSKEGDGLAFYKIIKDEDYEEENAKVYVYAPLYKKPSLAVFDPTAQASFPKGQRINPSSTLRLSENLAIAYFNINEWTAKPKKSEKKDTASKKEGQQKDSAGIDLAVERSIDTAIKKSADTAIAAKERKPAARPSKEKPAAVDVWHWKDAEIQPRQKITYAKDKDQSYLSAWNIAANSFHQLANDTVPLANFYGSHPYALNYTDKKYKPAFKEDFTDVYLVNARTGERKLIGEKIIMQNGHLPALSPDGKFALYYKDKQWFSYNVATGHTANLTQNIPTIFENFRDDHPAVKPPFGMGGWLKGDKEVLLYDEYDVYAVKPDGKGFRKLTNGTADEIQHRVMRLDDKEPFLDDSKPIFFYLYGDKSKFTGFAKMEKGKLNRVLYEDMMLSRPDKAEDADVYLFSRMDYDRSPELFVTKGFEGDQKIASTNAQQKDYKWGKSELVSFTNRKGKKMQGALFYPADYQPGKKYPMIVYIYETLSNTVHAYVEPSERRAYNTTNFTTGGYFIFRPDIVYDINDPGMSAVDCVVPAVEEVLKTGMIDKDKIGLMGHSWGAYQTSFIITQTDLFKAACAGAPLTNLISMSLAIYWNSGVPDQKIFETSQGRFDGPWYERMQEHMRNSPIYQAANIKAPLLVAFGDKDGAVDWHQGIEMYGTMRRMEKPHVMLVYADENHGLAKKENQIDYQKRQREWFDHYLLGKTAPKWITEGVSYLDKMKEQEKSKSK</sequence>
<dbReference type="RefSeq" id="WP_146862766.1">
    <property type="nucleotide sequence ID" value="NZ_BKAU01000002.1"/>
</dbReference>
<dbReference type="SUPFAM" id="SSF53474">
    <property type="entry name" value="alpha/beta-Hydrolases"/>
    <property type="match status" value="1"/>
</dbReference>
<evidence type="ECO:0000256" key="3">
    <source>
        <dbReference type="SAM" id="SignalP"/>
    </source>
</evidence>
<keyword evidence="1" id="KW-0378">Hydrolase</keyword>
<dbReference type="Proteomes" id="UP000321436">
    <property type="component" value="Unassembled WGS sequence"/>
</dbReference>